<feature type="region of interest" description="Disordered" evidence="2">
    <location>
        <begin position="239"/>
        <end position="354"/>
    </location>
</feature>
<feature type="domain" description="Cyclin-like" evidence="3">
    <location>
        <begin position="736"/>
        <end position="822"/>
    </location>
</feature>
<dbReference type="Proteomes" id="UP001648503">
    <property type="component" value="Unassembled WGS sequence"/>
</dbReference>
<comment type="caution">
    <text evidence="4">The sequence shown here is derived from an EMBL/GenBank/DDBJ whole genome shotgun (WGS) entry which is preliminary data.</text>
</comment>
<evidence type="ECO:0000313" key="4">
    <source>
        <dbReference type="EMBL" id="KAH6596246.1"/>
    </source>
</evidence>
<dbReference type="Gene3D" id="1.10.472.10">
    <property type="entry name" value="Cyclin-like"/>
    <property type="match status" value="1"/>
</dbReference>
<keyword evidence="5" id="KW-1185">Reference proteome</keyword>
<evidence type="ECO:0000259" key="3">
    <source>
        <dbReference type="SMART" id="SM00385"/>
    </source>
</evidence>
<comment type="similarity">
    <text evidence="1">Belongs to the cyclin family.</text>
</comment>
<feature type="compositionally biased region" description="Basic residues" evidence="2">
    <location>
        <begin position="69"/>
        <end position="79"/>
    </location>
</feature>
<dbReference type="PANTHER" id="PTHR10177">
    <property type="entry name" value="CYCLINS"/>
    <property type="match status" value="1"/>
</dbReference>
<evidence type="ECO:0000256" key="2">
    <source>
        <dbReference type="SAM" id="MobiDB-lite"/>
    </source>
</evidence>
<feature type="compositionally biased region" description="Basic and acidic residues" evidence="2">
    <location>
        <begin position="259"/>
        <end position="271"/>
    </location>
</feature>
<name>A0ABQ8FDN4_9FUNG</name>
<keyword evidence="1" id="KW-0195">Cyclin</keyword>
<dbReference type="InterPro" id="IPR039361">
    <property type="entry name" value="Cyclin"/>
</dbReference>
<evidence type="ECO:0000313" key="5">
    <source>
        <dbReference type="Proteomes" id="UP001648503"/>
    </source>
</evidence>
<feature type="region of interest" description="Disordered" evidence="2">
    <location>
        <begin position="375"/>
        <end position="407"/>
    </location>
</feature>
<feature type="compositionally biased region" description="Polar residues" evidence="2">
    <location>
        <begin position="245"/>
        <end position="258"/>
    </location>
</feature>
<dbReference type="InterPro" id="IPR013763">
    <property type="entry name" value="Cyclin-like_dom"/>
</dbReference>
<accession>A0ABQ8FDN4</accession>
<protein>
    <recommendedName>
        <fullName evidence="3">Cyclin-like domain-containing protein</fullName>
    </recommendedName>
</protein>
<dbReference type="InterPro" id="IPR006671">
    <property type="entry name" value="Cyclin_N"/>
</dbReference>
<dbReference type="SMART" id="SM00385">
    <property type="entry name" value="CYCLIN"/>
    <property type="match status" value="1"/>
</dbReference>
<dbReference type="EMBL" id="JAFCIX010000242">
    <property type="protein sequence ID" value="KAH6596246.1"/>
    <property type="molecule type" value="Genomic_DNA"/>
</dbReference>
<sequence length="971" mass="107207">MADHTYECSPYYRYSGYSSNSPNYDITAASLANMSCPSPDNVEALQLQKHYSSYITGAHHNAYYQPQHPPKHNSSHRQRAASTLPPPLYPLTRNSSECPPIRLGPASALSATDAADFTGRGSAHLDNRCDVALGQECKQLGCNCKPARTTISSSILTPTTGASRKLMSDTGIICPSSNARSSAPPLSLDPHLYSTSRTVAAMTPTVVNAEGATPWTPSYANGSLSYYMSSGFTSNHFLGRPSAPSFPQRQQHGYYTNDSPERSYETQEKNVGRRGSYSSYLRGGGDYASSHVRNGSPRGGRAEQHLHSTHTSQYLSHDQRQLYSRRFPSNPHSTREEEYSPLAATARSHEASHDADLNSYRHRSQHSDHQWDAYSHSFKHQKHQPAHLPYGSHHHHHSVYSPSPVPSSHIHYQLHNSSRYCPYKSQPRTIFPSPLSNTTPPFPPSSYMAPSHQHYPYQQQPYQQHYPPSLSILAHQPQSVPVSCSLVSRADSLDPSVAHGPCPIPASDPALAPMGDLGRAATIYSSARVNKDVETGHMGSSVTGPWDTSFNHRLSAQGVRPDLDIAVSTEHIPALPMTHKRRFSSVDENPTKRQCSSTSIYCSSEHLASHHPQPLPPLPKTAGGVPSFGVAVPSLEHTSYFHEFGSSPAPLALTQAPQCYVDTPEYVRKVDERIVIDLSADSPEPTTQVVYPSNSASENLAEIKPTSRLLALLKKESEWVSPPKGTSLLSRSELVDLICEYSRTRHYQGETIYMTINIMDRYRARVRVSQRKQGHLLALSCLYIAAKLAEETIEPFTGDMLHDVMYIFSRKDIKRMERKICSVLDWNFTFVTPHAILHEIFNSLGTPDVRFSSFSRAKSSLSTNGYWGPPVPPPPPHFTESPLPPSVATRDNVFAMLDTALLHMATSTSLTHSYSSVTPATLINTFLSSLTNLEHTGVSQTVLDHAGILLKDCAIFPNFLLKCKTVLALNV</sequence>
<evidence type="ECO:0000256" key="1">
    <source>
        <dbReference type="RuleBase" id="RU000383"/>
    </source>
</evidence>
<organism evidence="4 5">
    <name type="scientific">Batrachochytrium salamandrivorans</name>
    <dbReference type="NCBI Taxonomy" id="1357716"/>
    <lineage>
        <taxon>Eukaryota</taxon>
        <taxon>Fungi</taxon>
        <taxon>Fungi incertae sedis</taxon>
        <taxon>Chytridiomycota</taxon>
        <taxon>Chytridiomycota incertae sedis</taxon>
        <taxon>Chytridiomycetes</taxon>
        <taxon>Rhizophydiales</taxon>
        <taxon>Rhizophydiales incertae sedis</taxon>
        <taxon>Batrachochytrium</taxon>
    </lineage>
</organism>
<dbReference type="Pfam" id="PF00134">
    <property type="entry name" value="Cyclin_N"/>
    <property type="match status" value="1"/>
</dbReference>
<gene>
    <name evidence="4" type="ORF">BASA50_005289</name>
</gene>
<dbReference type="InterPro" id="IPR036915">
    <property type="entry name" value="Cyclin-like_sf"/>
</dbReference>
<proteinExistence type="inferred from homology"/>
<reference evidence="4 5" key="1">
    <citation type="submission" date="2021-02" db="EMBL/GenBank/DDBJ databases">
        <title>Variation within the Batrachochytrium salamandrivorans European outbreak.</title>
        <authorList>
            <person name="Kelly M."/>
            <person name="Pasmans F."/>
            <person name="Shea T.P."/>
            <person name="Munoz J.F."/>
            <person name="Carranza S."/>
            <person name="Cuomo C.A."/>
            <person name="Martel A."/>
        </authorList>
    </citation>
    <scope>NUCLEOTIDE SEQUENCE [LARGE SCALE GENOMIC DNA]</scope>
    <source>
        <strain evidence="4 5">AMFP18/2</strain>
    </source>
</reference>
<feature type="region of interest" description="Disordered" evidence="2">
    <location>
        <begin position="62"/>
        <end position="85"/>
    </location>
</feature>
<dbReference type="SUPFAM" id="SSF47954">
    <property type="entry name" value="Cyclin-like"/>
    <property type="match status" value="1"/>
</dbReference>